<feature type="compositionally biased region" description="Low complexity" evidence="1">
    <location>
        <begin position="158"/>
        <end position="170"/>
    </location>
</feature>
<dbReference type="AlphaFoldDB" id="A0A0C2W7M3"/>
<dbReference type="Proteomes" id="UP000054549">
    <property type="component" value="Unassembled WGS sequence"/>
</dbReference>
<dbReference type="InParanoid" id="A0A0C2W7M3"/>
<proteinExistence type="predicted"/>
<evidence type="ECO:0000256" key="1">
    <source>
        <dbReference type="SAM" id="MobiDB-lite"/>
    </source>
</evidence>
<protein>
    <submittedName>
        <fullName evidence="2">Uncharacterized protein</fullName>
    </submittedName>
</protein>
<sequence length="214" mass="23229">MSTYQSQTISSPRTSTSLEDLDEFDEDASYYGKEINAVFSAYSRPPSVSGHAEISELAASKWSLSSSIQMDLEKRSSPTKSIKNKRDKIKSFISRFTPNNPPPATDKHISIVSSIPQKQFHRERSHSNLVSYTSRGNVSSQIQGVAHGSWESVPPTPTTAVSSTTMSVSTGYSPVTPSDNESDPRDIFRVSEEKLAGGAGLSRLDSHVPGARGC</sequence>
<evidence type="ECO:0000313" key="2">
    <source>
        <dbReference type="EMBL" id="KIL57147.1"/>
    </source>
</evidence>
<organism evidence="2 3">
    <name type="scientific">Amanita muscaria (strain Koide BX008)</name>
    <dbReference type="NCBI Taxonomy" id="946122"/>
    <lineage>
        <taxon>Eukaryota</taxon>
        <taxon>Fungi</taxon>
        <taxon>Dikarya</taxon>
        <taxon>Basidiomycota</taxon>
        <taxon>Agaricomycotina</taxon>
        <taxon>Agaricomycetes</taxon>
        <taxon>Agaricomycetidae</taxon>
        <taxon>Agaricales</taxon>
        <taxon>Pluteineae</taxon>
        <taxon>Amanitaceae</taxon>
        <taxon>Amanita</taxon>
    </lineage>
</organism>
<gene>
    <name evidence="2" type="ORF">M378DRAFT_419018</name>
</gene>
<name>A0A0C2W7M3_AMAMK</name>
<reference evidence="2 3" key="1">
    <citation type="submission" date="2014-04" db="EMBL/GenBank/DDBJ databases">
        <title>Evolutionary Origins and Diversification of the Mycorrhizal Mutualists.</title>
        <authorList>
            <consortium name="DOE Joint Genome Institute"/>
            <consortium name="Mycorrhizal Genomics Consortium"/>
            <person name="Kohler A."/>
            <person name="Kuo A."/>
            <person name="Nagy L.G."/>
            <person name="Floudas D."/>
            <person name="Copeland A."/>
            <person name="Barry K.W."/>
            <person name="Cichocki N."/>
            <person name="Veneault-Fourrey C."/>
            <person name="LaButti K."/>
            <person name="Lindquist E.A."/>
            <person name="Lipzen A."/>
            <person name="Lundell T."/>
            <person name="Morin E."/>
            <person name="Murat C."/>
            <person name="Riley R."/>
            <person name="Ohm R."/>
            <person name="Sun H."/>
            <person name="Tunlid A."/>
            <person name="Henrissat B."/>
            <person name="Grigoriev I.V."/>
            <person name="Hibbett D.S."/>
            <person name="Martin F."/>
        </authorList>
    </citation>
    <scope>NUCLEOTIDE SEQUENCE [LARGE SCALE GENOMIC DNA]</scope>
    <source>
        <strain evidence="2 3">Koide BX008</strain>
    </source>
</reference>
<accession>A0A0C2W7M3</accession>
<evidence type="ECO:0000313" key="3">
    <source>
        <dbReference type="Proteomes" id="UP000054549"/>
    </source>
</evidence>
<feature type="region of interest" description="Disordered" evidence="1">
    <location>
        <begin position="147"/>
        <end position="185"/>
    </location>
</feature>
<keyword evidence="3" id="KW-1185">Reference proteome</keyword>
<dbReference type="HOGENOM" id="CLU_1288611_0_0_1"/>
<feature type="compositionally biased region" description="Polar residues" evidence="1">
    <location>
        <begin position="1"/>
        <end position="18"/>
    </location>
</feature>
<dbReference type="OrthoDB" id="3071736at2759"/>
<feature type="region of interest" description="Disordered" evidence="1">
    <location>
        <begin position="1"/>
        <end position="22"/>
    </location>
</feature>
<dbReference type="EMBL" id="KN818381">
    <property type="protein sequence ID" value="KIL57147.1"/>
    <property type="molecule type" value="Genomic_DNA"/>
</dbReference>